<sequence>MTPMERVSATLGHEVPDRVPFFLLLTTHGADEFNVSIEKYFSNPEMVAEAQIRMQQKYGHDCYYAFYYASLEAEAWGGNSIFYPDAPPNSGRPIIDHFEDIHSLEVPDVAGSAILKNVLRTIEVLKQNSGNDIPIIGVVMSPFSLPTMQMGFGPYLDLIYDEPEAFRELMNVNEEFCVQWANLQVEAGATAICYFDPVSSSTMIPPELYRRTGFKVARKTISQIKAPTVTHMASGRCLPVIDDIMDTGTVAISTSSLEPLSDIKAACKGKVTVAGNLNGLEMRHWSPQETEDNVRSAIEEAADDGGFILSDNHGDIPYGVSSEVLMDLSSSAIKWGQYR</sequence>
<protein>
    <submittedName>
        <fullName evidence="2">Uroporphyrinogen decarboxylase</fullName>
    </submittedName>
</protein>
<dbReference type="PANTHER" id="PTHR47099">
    <property type="entry name" value="METHYLCOBAMIDE:COM METHYLTRANSFERASE MTBA"/>
    <property type="match status" value="1"/>
</dbReference>
<dbReference type="STRING" id="487685.SAMN04488696_2861"/>
<proteinExistence type="predicted"/>
<dbReference type="Proteomes" id="UP000198535">
    <property type="component" value="Unassembled WGS sequence"/>
</dbReference>
<dbReference type="CDD" id="cd03465">
    <property type="entry name" value="URO-D_like"/>
    <property type="match status" value="1"/>
</dbReference>
<dbReference type="InterPro" id="IPR000257">
    <property type="entry name" value="Uroporphyrinogen_deCOase"/>
</dbReference>
<dbReference type="Gene3D" id="3.20.20.210">
    <property type="match status" value="1"/>
</dbReference>
<evidence type="ECO:0000313" key="2">
    <source>
        <dbReference type="EMBL" id="SFM92080.1"/>
    </source>
</evidence>
<dbReference type="GO" id="GO:0006779">
    <property type="term" value="P:porphyrin-containing compound biosynthetic process"/>
    <property type="evidence" value="ECO:0007669"/>
    <property type="project" value="InterPro"/>
</dbReference>
<organism evidence="2 3">
    <name type="scientific">Methanolobus profundi</name>
    <dbReference type="NCBI Taxonomy" id="487685"/>
    <lineage>
        <taxon>Archaea</taxon>
        <taxon>Methanobacteriati</taxon>
        <taxon>Methanobacteriota</taxon>
        <taxon>Stenosarchaea group</taxon>
        <taxon>Methanomicrobia</taxon>
        <taxon>Methanosarcinales</taxon>
        <taxon>Methanosarcinaceae</taxon>
        <taxon>Methanolobus</taxon>
    </lineage>
</organism>
<dbReference type="Pfam" id="PF01208">
    <property type="entry name" value="URO-D"/>
    <property type="match status" value="1"/>
</dbReference>
<dbReference type="AlphaFoldDB" id="A0A1I4UTJ6"/>
<feature type="domain" description="Uroporphyrinogen decarboxylase (URO-D)" evidence="1">
    <location>
        <begin position="2"/>
        <end position="328"/>
    </location>
</feature>
<name>A0A1I4UTJ6_9EURY</name>
<gene>
    <name evidence="2" type="ORF">SAMN04488696_2861</name>
</gene>
<dbReference type="GO" id="GO:0004853">
    <property type="term" value="F:uroporphyrinogen decarboxylase activity"/>
    <property type="evidence" value="ECO:0007669"/>
    <property type="project" value="InterPro"/>
</dbReference>
<dbReference type="InterPro" id="IPR038071">
    <property type="entry name" value="UROD/MetE-like_sf"/>
</dbReference>
<accession>A0A1I4UTJ6</accession>
<dbReference type="InterPro" id="IPR052024">
    <property type="entry name" value="Methanogen_methyltrans"/>
</dbReference>
<evidence type="ECO:0000313" key="3">
    <source>
        <dbReference type="Proteomes" id="UP000198535"/>
    </source>
</evidence>
<dbReference type="SUPFAM" id="SSF51726">
    <property type="entry name" value="UROD/MetE-like"/>
    <property type="match status" value="1"/>
</dbReference>
<dbReference type="PANTHER" id="PTHR47099:SF1">
    <property type="entry name" value="METHYLCOBAMIDE:COM METHYLTRANSFERASE MTBA"/>
    <property type="match status" value="1"/>
</dbReference>
<reference evidence="3" key="1">
    <citation type="submission" date="2016-10" db="EMBL/GenBank/DDBJ databases">
        <authorList>
            <person name="Varghese N."/>
            <person name="Submissions S."/>
        </authorList>
    </citation>
    <scope>NUCLEOTIDE SEQUENCE [LARGE SCALE GENOMIC DNA]</scope>
    <source>
        <strain evidence="3">Mob M</strain>
    </source>
</reference>
<evidence type="ECO:0000259" key="1">
    <source>
        <dbReference type="Pfam" id="PF01208"/>
    </source>
</evidence>
<dbReference type="EMBL" id="FOUJ01000008">
    <property type="protein sequence ID" value="SFM92080.1"/>
    <property type="molecule type" value="Genomic_DNA"/>
</dbReference>
<dbReference type="OrthoDB" id="124836at2157"/>
<keyword evidence="3" id="KW-1185">Reference proteome</keyword>